<name>A0A0T9N2K5_YERIN</name>
<protein>
    <submittedName>
        <fullName evidence="1">Uncharacterized protein</fullName>
    </submittedName>
</protein>
<evidence type="ECO:0000313" key="1">
    <source>
        <dbReference type="EMBL" id="CNG72543.1"/>
    </source>
</evidence>
<evidence type="ECO:0000313" key="2">
    <source>
        <dbReference type="Proteomes" id="UP000038750"/>
    </source>
</evidence>
<organism evidence="1 2">
    <name type="scientific">Yersinia intermedia</name>
    <dbReference type="NCBI Taxonomy" id="631"/>
    <lineage>
        <taxon>Bacteria</taxon>
        <taxon>Pseudomonadati</taxon>
        <taxon>Pseudomonadota</taxon>
        <taxon>Gammaproteobacteria</taxon>
        <taxon>Enterobacterales</taxon>
        <taxon>Yersiniaceae</taxon>
        <taxon>Yersinia</taxon>
    </lineage>
</organism>
<dbReference type="Proteomes" id="UP000038750">
    <property type="component" value="Unassembled WGS sequence"/>
</dbReference>
<reference evidence="1 2" key="1">
    <citation type="submission" date="2015-03" db="EMBL/GenBank/DDBJ databases">
        <authorList>
            <person name="Murphy D."/>
        </authorList>
    </citation>
    <scope>NUCLEOTIDE SEQUENCE [LARGE SCALE GENOMIC DNA]</scope>
    <source>
        <strain evidence="1 2">BR165/97</strain>
    </source>
</reference>
<dbReference type="EMBL" id="CPZJ01000030">
    <property type="protein sequence ID" value="CNG72543.1"/>
    <property type="molecule type" value="Genomic_DNA"/>
</dbReference>
<accession>A0A0T9N2K5</accession>
<proteinExistence type="predicted"/>
<gene>
    <name evidence="1" type="ORF">ERS008530_04526</name>
</gene>
<dbReference type="AlphaFoldDB" id="A0A0T9N2K5"/>
<sequence>MCAITKDEFIFLSRYHVGTVINSGNSEAGYSVESLTLSA</sequence>
<dbReference type="STRING" id="631.CH53_326"/>